<evidence type="ECO:0000313" key="2">
    <source>
        <dbReference type="Proteomes" id="UP001596352"/>
    </source>
</evidence>
<dbReference type="Proteomes" id="UP001596352">
    <property type="component" value="Unassembled WGS sequence"/>
</dbReference>
<dbReference type="EMBL" id="JBHSZY010000004">
    <property type="protein sequence ID" value="MFC7072184.1"/>
    <property type="molecule type" value="Genomic_DNA"/>
</dbReference>
<organism evidence="1 2">
    <name type="scientific">Halovenus rubra</name>
    <dbReference type="NCBI Taxonomy" id="869890"/>
    <lineage>
        <taxon>Archaea</taxon>
        <taxon>Methanobacteriati</taxon>
        <taxon>Methanobacteriota</taxon>
        <taxon>Stenosarchaea group</taxon>
        <taxon>Halobacteria</taxon>
        <taxon>Halobacteriales</taxon>
        <taxon>Haloarculaceae</taxon>
        <taxon>Halovenus</taxon>
    </lineage>
</organism>
<keyword evidence="2" id="KW-1185">Reference proteome</keyword>
<comment type="caution">
    <text evidence="1">The sequence shown here is derived from an EMBL/GenBank/DDBJ whole genome shotgun (WGS) entry which is preliminary data.</text>
</comment>
<reference evidence="1 2" key="1">
    <citation type="journal article" date="2019" name="Int. J. Syst. Evol. Microbiol.">
        <title>The Global Catalogue of Microorganisms (GCM) 10K type strain sequencing project: providing services to taxonomists for standard genome sequencing and annotation.</title>
        <authorList>
            <consortium name="The Broad Institute Genomics Platform"/>
            <consortium name="The Broad Institute Genome Sequencing Center for Infectious Disease"/>
            <person name="Wu L."/>
            <person name="Ma J."/>
        </authorList>
    </citation>
    <scope>NUCLEOTIDE SEQUENCE [LARGE SCALE GENOMIC DNA]</scope>
    <source>
        <strain evidence="1 2">R28</strain>
    </source>
</reference>
<name>A0ACC7DXW0_9EURY</name>
<sequence length="395" mass="42972">MEISRRKMLSGIVGATGTGMLAGCVGGDSNSDSGAGETNAQASFFVFGDLTAHVTEGITESGSLVPVGQHGHGWSPGPSIREDIRTADLFIHGMTNFQPWVDAIRSDLDADGADVTTMDISAGLNLLEAGGGGHNHGDGEHNEENGHDGEHNEENGHDGEHNEENGHDGEHNEENGHDGEHNEENGHDGEHNEENGHDGEHNEEDNKEDGHNGHDHGSGMDPHFWMDPLRVKEAVDNVSRGLTDVDPDNEEMYTDNAAAFQSDLDELHEQIESMVSDASKNVILLAGHNAFQYFGDRYDIEVAALTDVSPDDRPTLQDIKQAQEVIETHDLQYICADPIESQQAAQQLVEETDANEVLPLTAMPGLTENWENEDWGYIEIMKNVNLPTLEKVLDA</sequence>
<accession>A0ACC7DXW0</accession>
<protein>
    <submittedName>
        <fullName evidence="1">Metal ABC transporter solute-binding protein, Zn/Mn family</fullName>
    </submittedName>
</protein>
<proteinExistence type="predicted"/>
<gene>
    <name evidence="1" type="ORF">ACFQKC_03705</name>
</gene>
<evidence type="ECO:0000313" key="1">
    <source>
        <dbReference type="EMBL" id="MFC7072184.1"/>
    </source>
</evidence>